<dbReference type="EMBL" id="BDGG01000013">
    <property type="protein sequence ID" value="GAV06347.1"/>
    <property type="molecule type" value="Genomic_DNA"/>
</dbReference>
<evidence type="ECO:0000313" key="2">
    <source>
        <dbReference type="EMBL" id="GAV06347.1"/>
    </source>
</evidence>
<keyword evidence="1" id="KW-1133">Transmembrane helix</keyword>
<comment type="caution">
    <text evidence="2">The sequence shown here is derived from an EMBL/GenBank/DDBJ whole genome shotgun (WGS) entry which is preliminary data.</text>
</comment>
<keyword evidence="1" id="KW-0472">Membrane</keyword>
<dbReference type="AlphaFoldDB" id="A0A1D1VY55"/>
<sequence length="135" mass="15410">MDGKDQHDGDFEQYRQHLAEVGWNPLWRRRLEGIMINAFKIWSGVFAGGCFTTKKKMPARSMRGQAKEVLLAPEMITVVYTSIAEELKSNFGTMLRCVSDQWPSQYHRTAAVLRYEAAACRNGIDMTHPHTAIPH</sequence>
<feature type="transmembrane region" description="Helical" evidence="1">
    <location>
        <begin position="34"/>
        <end position="53"/>
    </location>
</feature>
<evidence type="ECO:0000256" key="1">
    <source>
        <dbReference type="SAM" id="Phobius"/>
    </source>
</evidence>
<keyword evidence="3" id="KW-1185">Reference proteome</keyword>
<protein>
    <submittedName>
        <fullName evidence="2">Uncharacterized protein</fullName>
    </submittedName>
</protein>
<evidence type="ECO:0000313" key="3">
    <source>
        <dbReference type="Proteomes" id="UP000186922"/>
    </source>
</evidence>
<dbReference type="Proteomes" id="UP000186922">
    <property type="component" value="Unassembled WGS sequence"/>
</dbReference>
<organism evidence="2 3">
    <name type="scientific">Ramazzottius varieornatus</name>
    <name type="common">Water bear</name>
    <name type="synonym">Tardigrade</name>
    <dbReference type="NCBI Taxonomy" id="947166"/>
    <lineage>
        <taxon>Eukaryota</taxon>
        <taxon>Metazoa</taxon>
        <taxon>Ecdysozoa</taxon>
        <taxon>Tardigrada</taxon>
        <taxon>Eutardigrada</taxon>
        <taxon>Parachela</taxon>
        <taxon>Hypsibioidea</taxon>
        <taxon>Ramazzottiidae</taxon>
        <taxon>Ramazzottius</taxon>
    </lineage>
</organism>
<keyword evidence="1" id="KW-0812">Transmembrane</keyword>
<proteinExistence type="predicted"/>
<name>A0A1D1VY55_RAMVA</name>
<accession>A0A1D1VY55</accession>
<reference evidence="2 3" key="1">
    <citation type="journal article" date="2016" name="Nat. Commun.">
        <title>Extremotolerant tardigrade genome and improved radiotolerance of human cultured cells by tardigrade-unique protein.</title>
        <authorList>
            <person name="Hashimoto T."/>
            <person name="Horikawa D.D."/>
            <person name="Saito Y."/>
            <person name="Kuwahara H."/>
            <person name="Kozuka-Hata H."/>
            <person name="Shin-I T."/>
            <person name="Minakuchi Y."/>
            <person name="Ohishi K."/>
            <person name="Motoyama A."/>
            <person name="Aizu T."/>
            <person name="Enomoto A."/>
            <person name="Kondo K."/>
            <person name="Tanaka S."/>
            <person name="Hara Y."/>
            <person name="Koshikawa S."/>
            <person name="Sagara H."/>
            <person name="Miura T."/>
            <person name="Yokobori S."/>
            <person name="Miyagawa K."/>
            <person name="Suzuki Y."/>
            <person name="Kubo T."/>
            <person name="Oyama M."/>
            <person name="Kohara Y."/>
            <person name="Fujiyama A."/>
            <person name="Arakawa K."/>
            <person name="Katayama T."/>
            <person name="Toyoda A."/>
            <person name="Kunieda T."/>
        </authorList>
    </citation>
    <scope>NUCLEOTIDE SEQUENCE [LARGE SCALE GENOMIC DNA]</scope>
    <source>
        <strain evidence="2 3">YOKOZUNA-1</strain>
    </source>
</reference>
<gene>
    <name evidence="2" type="primary">RvY_16356-1</name>
    <name evidence="2" type="synonym">RvY_16356.1</name>
    <name evidence="2" type="ORF">RvY_16356</name>
</gene>